<dbReference type="SUPFAM" id="SSF81886">
    <property type="entry name" value="Helical scaffold and wing domains of SecA"/>
    <property type="match status" value="1"/>
</dbReference>
<evidence type="ECO:0000256" key="4">
    <source>
        <dbReference type="ARBA" id="ARBA00022475"/>
    </source>
</evidence>
<dbReference type="PANTHER" id="PTHR30612:SF0">
    <property type="entry name" value="CHLOROPLAST PROTEIN-TRANSPORTING ATPASE"/>
    <property type="match status" value="1"/>
</dbReference>
<dbReference type="CDD" id="cd00552">
    <property type="entry name" value="RaiA"/>
    <property type="match status" value="1"/>
</dbReference>
<dbReference type="PROSITE" id="PS51192">
    <property type="entry name" value="HELICASE_ATP_BIND_1"/>
    <property type="match status" value="1"/>
</dbReference>
<comment type="subcellular location">
    <subcellularLocation>
        <location evidence="12">Cell membrane</location>
        <topology evidence="12">Peripheral membrane protein</topology>
        <orientation evidence="12">Cytoplasmic side</orientation>
    </subcellularLocation>
    <subcellularLocation>
        <location evidence="12">Cytoplasm</location>
    </subcellularLocation>
    <subcellularLocation>
        <location evidence="1">Membrane</location>
        <topology evidence="1">Peripheral membrane protein</topology>
    </subcellularLocation>
    <text evidence="12">Distribution is 50-50.</text>
</comment>
<evidence type="ECO:0000313" key="19">
    <source>
        <dbReference type="Proteomes" id="UP000033986"/>
    </source>
</evidence>
<gene>
    <name evidence="12" type="primary">secA</name>
    <name evidence="18" type="ORF">UV07_C0022G0005</name>
</gene>
<evidence type="ECO:0000256" key="6">
    <source>
        <dbReference type="ARBA" id="ARBA00022741"/>
    </source>
</evidence>
<dbReference type="GO" id="GO:0031522">
    <property type="term" value="C:cell envelope Sec protein transport complex"/>
    <property type="evidence" value="ECO:0007669"/>
    <property type="project" value="UniProtKB-ARBA"/>
</dbReference>
<dbReference type="GO" id="GO:0005829">
    <property type="term" value="C:cytosol"/>
    <property type="evidence" value="ECO:0007669"/>
    <property type="project" value="TreeGrafter"/>
</dbReference>
<dbReference type="GO" id="GO:0008564">
    <property type="term" value="F:protein-exporting ATPase activity"/>
    <property type="evidence" value="ECO:0007669"/>
    <property type="project" value="UniProtKB-EC"/>
</dbReference>
<evidence type="ECO:0000256" key="11">
    <source>
        <dbReference type="ARBA" id="ARBA00023136"/>
    </source>
</evidence>
<comment type="function">
    <text evidence="12">Part of the Sec protein translocase complex. Interacts with the SecYEG preprotein conducting channel. Has a central role in coupling the hydrolysis of ATP to the transfer of proteins into and across the cell membrane, serving as an ATP-driven molecular motor driving the stepwise translocation of polypeptide chains across the membrane.</text>
</comment>
<dbReference type="Pfam" id="PF07516">
    <property type="entry name" value="SecA_SW"/>
    <property type="match status" value="1"/>
</dbReference>
<dbReference type="InterPro" id="IPR027417">
    <property type="entry name" value="P-loop_NTPase"/>
</dbReference>
<dbReference type="SUPFAM" id="SSF52540">
    <property type="entry name" value="P-loop containing nucleoside triphosphate hydrolases"/>
    <property type="match status" value="2"/>
</dbReference>
<dbReference type="InterPro" id="IPR011130">
    <property type="entry name" value="SecA_preprotein_X-link_dom"/>
</dbReference>
<dbReference type="PATRIC" id="fig|1618615.3.peg.516"/>
<dbReference type="InterPro" id="IPR036266">
    <property type="entry name" value="SecA_Wing/Scaffold_sf"/>
</dbReference>
<feature type="binding site" evidence="12">
    <location>
        <position position="629"/>
    </location>
    <ligand>
        <name>ATP</name>
        <dbReference type="ChEBI" id="CHEBI:30616"/>
    </ligand>
</feature>
<dbReference type="CDD" id="cd17928">
    <property type="entry name" value="DEXDc_SecA"/>
    <property type="match status" value="1"/>
</dbReference>
<evidence type="ECO:0000256" key="9">
    <source>
        <dbReference type="ARBA" id="ARBA00022967"/>
    </source>
</evidence>
<comment type="subunit">
    <text evidence="12">Monomer and homodimer. Part of the essential Sec protein translocation apparatus which comprises SecA, SecYEG and auxiliary proteins SecDF. Other proteins may also be involved.</text>
</comment>
<dbReference type="InterPro" id="IPR011115">
    <property type="entry name" value="SecA_DEAD"/>
</dbReference>
<dbReference type="NCBIfam" id="NF006630">
    <property type="entry name" value="PRK09200.1"/>
    <property type="match status" value="1"/>
</dbReference>
<evidence type="ECO:0000256" key="8">
    <source>
        <dbReference type="ARBA" id="ARBA00022927"/>
    </source>
</evidence>
<dbReference type="SUPFAM" id="SSF81767">
    <property type="entry name" value="Pre-protein crosslinking domain of SecA"/>
    <property type="match status" value="1"/>
</dbReference>
<dbReference type="InterPro" id="IPR011116">
    <property type="entry name" value="SecA_Wing/Scaffold"/>
</dbReference>
<name>A0A0G0Z509_9BACT</name>
<comment type="similarity">
    <text evidence="2 12 13">Belongs to the SecA family.</text>
</comment>
<dbReference type="Gene3D" id="3.90.1440.10">
    <property type="entry name" value="SecA, preprotein cross-linking domain"/>
    <property type="match status" value="1"/>
</dbReference>
<dbReference type="FunFam" id="3.90.1440.10:FF:000002">
    <property type="entry name" value="Protein translocase subunit SecA"/>
    <property type="match status" value="1"/>
</dbReference>
<feature type="binding site" evidence="12">
    <location>
        <begin position="224"/>
        <end position="228"/>
    </location>
    <ligand>
        <name>ATP</name>
        <dbReference type="ChEBI" id="CHEBI:30616"/>
    </ligand>
</feature>
<evidence type="ECO:0000256" key="1">
    <source>
        <dbReference type="ARBA" id="ARBA00004170"/>
    </source>
</evidence>
<dbReference type="InterPro" id="IPR003489">
    <property type="entry name" value="RHF/RaiA"/>
</dbReference>
<dbReference type="Gene3D" id="3.30.160.100">
    <property type="entry name" value="Ribosome hibernation promotion factor-like"/>
    <property type="match status" value="1"/>
</dbReference>
<keyword evidence="9 12" id="KW-1278">Translocase</keyword>
<evidence type="ECO:0000256" key="12">
    <source>
        <dbReference type="HAMAP-Rule" id="MF_01382"/>
    </source>
</evidence>
<dbReference type="Pfam" id="PF02482">
    <property type="entry name" value="Ribosomal_S30AE"/>
    <property type="match status" value="1"/>
</dbReference>
<comment type="catalytic activity">
    <reaction evidence="12">
        <text>ATP + H2O + cellular proteinSide 1 = ADP + phosphate + cellular proteinSide 2.</text>
        <dbReference type="EC" id="7.4.2.8"/>
    </reaction>
</comment>
<keyword evidence="3 12" id="KW-0813">Transport</keyword>
<feature type="domain" description="Helicase ATP-binding" evidence="15">
    <location>
        <begin position="208"/>
        <end position="392"/>
    </location>
</feature>
<dbReference type="Gene3D" id="1.10.3060.10">
    <property type="entry name" value="Helical scaffold and wing domains of SecA"/>
    <property type="match status" value="1"/>
</dbReference>
<dbReference type="InterPro" id="IPR000185">
    <property type="entry name" value="SecA"/>
</dbReference>
<evidence type="ECO:0000256" key="7">
    <source>
        <dbReference type="ARBA" id="ARBA00022840"/>
    </source>
</evidence>
<dbReference type="InterPro" id="IPR044722">
    <property type="entry name" value="SecA_SF2_C"/>
</dbReference>
<dbReference type="PROSITE" id="PS51196">
    <property type="entry name" value="SECA_MOTOR_DEAD"/>
    <property type="match status" value="1"/>
</dbReference>
<dbReference type="GO" id="GO:0065002">
    <property type="term" value="P:intracellular protein transmembrane transport"/>
    <property type="evidence" value="ECO:0007669"/>
    <property type="project" value="UniProtKB-UniRule"/>
</dbReference>
<accession>A0A0G0Z509</accession>
<protein>
    <recommendedName>
        <fullName evidence="12 13">Protein translocase subunit SecA</fullName>
        <ecNumber evidence="12">7.4.2.8</ecNumber>
    </recommendedName>
</protein>
<evidence type="ECO:0000256" key="3">
    <source>
        <dbReference type="ARBA" id="ARBA00022448"/>
    </source>
</evidence>
<dbReference type="SMART" id="SM00957">
    <property type="entry name" value="SecA_DEAD"/>
    <property type="match status" value="1"/>
</dbReference>
<feature type="domain" description="Helicase C-terminal" evidence="16">
    <location>
        <begin position="551"/>
        <end position="723"/>
    </location>
</feature>
<evidence type="ECO:0000313" key="18">
    <source>
        <dbReference type="EMBL" id="KKS43810.1"/>
    </source>
</evidence>
<dbReference type="NCBIfam" id="TIGR00741">
    <property type="entry name" value="yfiA"/>
    <property type="match status" value="1"/>
</dbReference>
<sequence>MKIITKTKNFPLTPSIADYLEEKINSLDKFLPKDESIFADVELAKTTRHHQKGDVFKAEVNLTIPGRLIRSVAEEWDLRVAIDKVKDELQRKIKGNKEKNISLYRKGARLFKRLLTGKNYKMGILDKIFGDANQRYLKSVKPIIEKINSLEGGLLKLSDEELKIKTENFKKRLLSGETLDDLLPEAFAAVRETSKRTLKQRHFDVQILGGIALHQGKIAQMATGEGKTLTATLPVYLNALKNQVHIITVNDYLARRDTVWMGQIYDFLGLSVGCINSDGSYIYDPKHSDKVVHEFLRPAAKKDAYACDIVYGTNTEFGFDYLRDNLVADLSQVISPGRYFAIVDEVDSILIDEARTPLIISMPDAQSPKLYETFSKIVPRLKENEDYNVDLKMRTAIINEEGLNKVEKILGFGNIYDEKGIRYVHHLETALKAQTLFFRDKDYVVRNGEIVIVDEFTGRLLAGRRYSEGLHQAIEAKEGVRVQQESRTLATITFQNFFRLYEKLAGMTGTAATSAEEFHKVYNLGVVVVPTHKPMIRKNLPDKIYKTEEAKFRAVIEEVKERNKTGQPVLIGTISIENNERLSKMLEREGIKHEILNAKQHEKEAAIHAQAGRLGAMTLATNMAGRGVDIILGGNPQDPDQSRRVCELGGLHVIGTERHEARRIDNQLRGRSGRQGDPGSSQFFVSLEDNLLKIFGGERIKTLMETLQIPEDQPIEANLVSRAIESAQTKIEGFNFDARKHVLEYDDVMNQHRTLVYKKRQEILSGLNKEAVLEIIENQIKNILNFHLAETEKEINRQEIFENLSALMPLDEDDKKFLNGRQDFFDYFAKLSGELYEKKEKEIGPELMRQVEKFVMLNTLDNLWMNHLEDMEALRDSVRLRAYGQRDPLVEYKNESRKMFKDLMANFEAQVATVIFKISPPTSSQVGPPQSFAHSRELGNAKTVGRNDPCPCGATYPDGKSKKYKDCHGKNNG</sequence>
<dbReference type="GO" id="GO:0043952">
    <property type="term" value="P:protein transport by the Sec complex"/>
    <property type="evidence" value="ECO:0007669"/>
    <property type="project" value="TreeGrafter"/>
</dbReference>
<dbReference type="Pfam" id="PF21090">
    <property type="entry name" value="P-loop_SecA"/>
    <property type="match status" value="2"/>
</dbReference>
<dbReference type="InterPro" id="IPR001650">
    <property type="entry name" value="Helicase_C-like"/>
</dbReference>
<dbReference type="InterPro" id="IPR014001">
    <property type="entry name" value="Helicase_ATP-bd"/>
</dbReference>
<dbReference type="InterPro" id="IPR014018">
    <property type="entry name" value="SecA_motor_DEAD"/>
</dbReference>
<comment type="caution">
    <text evidence="18">The sequence shown here is derived from an EMBL/GenBank/DDBJ whole genome shotgun (WGS) entry which is preliminary data.</text>
</comment>
<feature type="binding site" evidence="12">
    <location>
        <position position="206"/>
    </location>
    <ligand>
        <name>ATP</name>
        <dbReference type="ChEBI" id="CHEBI:30616"/>
    </ligand>
</feature>
<dbReference type="NCBIfam" id="TIGR00963">
    <property type="entry name" value="secA"/>
    <property type="match status" value="1"/>
</dbReference>
<feature type="region of interest" description="Disordered" evidence="14">
    <location>
        <begin position="940"/>
        <end position="973"/>
    </location>
</feature>
<evidence type="ECO:0000256" key="5">
    <source>
        <dbReference type="ARBA" id="ARBA00022490"/>
    </source>
</evidence>
<dbReference type="AlphaFoldDB" id="A0A0G0Z509"/>
<proteinExistence type="inferred from homology"/>
<dbReference type="SUPFAM" id="SSF69754">
    <property type="entry name" value="Ribosome binding protein Y (YfiA homologue)"/>
    <property type="match status" value="1"/>
</dbReference>
<evidence type="ECO:0000256" key="13">
    <source>
        <dbReference type="RuleBase" id="RU003874"/>
    </source>
</evidence>
<dbReference type="GO" id="GO:0005524">
    <property type="term" value="F:ATP binding"/>
    <property type="evidence" value="ECO:0007669"/>
    <property type="project" value="UniProtKB-UniRule"/>
</dbReference>
<evidence type="ECO:0000256" key="10">
    <source>
        <dbReference type="ARBA" id="ARBA00023010"/>
    </source>
</evidence>
<dbReference type="FunFam" id="3.40.50.300:FF:000113">
    <property type="entry name" value="Preprotein translocase subunit SecA"/>
    <property type="match status" value="1"/>
</dbReference>
<keyword evidence="8 12" id="KW-0653">Protein transport</keyword>
<keyword evidence="5 12" id="KW-0963">Cytoplasm</keyword>
<dbReference type="GO" id="GO:0005886">
    <property type="term" value="C:plasma membrane"/>
    <property type="evidence" value="ECO:0007669"/>
    <property type="project" value="UniProtKB-SubCell"/>
</dbReference>
<dbReference type="HAMAP" id="MF_01382">
    <property type="entry name" value="SecA"/>
    <property type="match status" value="1"/>
</dbReference>
<dbReference type="CDD" id="cd18803">
    <property type="entry name" value="SF2_C_secA"/>
    <property type="match status" value="1"/>
</dbReference>
<reference evidence="18 19" key="1">
    <citation type="journal article" date="2015" name="Nature">
        <title>rRNA introns, odd ribosomes, and small enigmatic genomes across a large radiation of phyla.</title>
        <authorList>
            <person name="Brown C.T."/>
            <person name="Hug L.A."/>
            <person name="Thomas B.C."/>
            <person name="Sharon I."/>
            <person name="Castelle C.J."/>
            <person name="Singh A."/>
            <person name="Wilkins M.J."/>
            <person name="Williams K.H."/>
            <person name="Banfield J.F."/>
        </authorList>
    </citation>
    <scope>NUCLEOTIDE SEQUENCE [LARGE SCALE GENOMIC DNA]</scope>
</reference>
<keyword evidence="11 12" id="KW-0472">Membrane</keyword>
<evidence type="ECO:0000259" key="16">
    <source>
        <dbReference type="PROSITE" id="PS51194"/>
    </source>
</evidence>
<organism evidence="18 19">
    <name type="scientific">Candidatus Azambacteria bacterium GW2011_GWB1_42_17</name>
    <dbReference type="NCBI Taxonomy" id="1618615"/>
    <lineage>
        <taxon>Bacteria</taxon>
        <taxon>Candidatus Azamiibacteriota</taxon>
    </lineage>
</organism>
<dbReference type="InterPro" id="IPR036670">
    <property type="entry name" value="SecA_X-link_sf"/>
</dbReference>
<evidence type="ECO:0000256" key="14">
    <source>
        <dbReference type="SAM" id="MobiDB-lite"/>
    </source>
</evidence>
<dbReference type="PANTHER" id="PTHR30612">
    <property type="entry name" value="SECA INNER MEMBRANE COMPONENT OF SEC PROTEIN SECRETION SYSTEM"/>
    <property type="match status" value="1"/>
</dbReference>
<evidence type="ECO:0000256" key="2">
    <source>
        <dbReference type="ARBA" id="ARBA00007650"/>
    </source>
</evidence>
<dbReference type="GO" id="GO:0006605">
    <property type="term" value="P:protein targeting"/>
    <property type="evidence" value="ECO:0007669"/>
    <property type="project" value="UniProtKB-UniRule"/>
</dbReference>
<dbReference type="PROSITE" id="PS51194">
    <property type="entry name" value="HELICASE_CTER"/>
    <property type="match status" value="1"/>
</dbReference>
<keyword evidence="10 12" id="KW-0811">Translocation</keyword>
<keyword evidence="4 12" id="KW-1003">Cell membrane</keyword>
<dbReference type="NCBIfam" id="NF009538">
    <property type="entry name" value="PRK12904.1"/>
    <property type="match status" value="1"/>
</dbReference>
<dbReference type="Proteomes" id="UP000033986">
    <property type="component" value="Unassembled WGS sequence"/>
</dbReference>
<dbReference type="EC" id="7.4.2.8" evidence="12"/>
<feature type="domain" description="SecA family profile" evidence="17">
    <location>
        <begin position="122"/>
        <end position="716"/>
    </location>
</feature>
<dbReference type="SMART" id="SM00958">
    <property type="entry name" value="SecA_PP_bind"/>
    <property type="match status" value="1"/>
</dbReference>
<dbReference type="EMBL" id="LCDB01000022">
    <property type="protein sequence ID" value="KKS43810.1"/>
    <property type="molecule type" value="Genomic_DNA"/>
</dbReference>
<dbReference type="Pfam" id="PF07517">
    <property type="entry name" value="SecA_DEAD"/>
    <property type="match status" value="1"/>
</dbReference>
<keyword evidence="6 12" id="KW-0547">Nucleotide-binding</keyword>
<evidence type="ECO:0000259" key="17">
    <source>
        <dbReference type="PROSITE" id="PS51196"/>
    </source>
</evidence>
<dbReference type="Gene3D" id="3.40.50.300">
    <property type="entry name" value="P-loop containing nucleotide triphosphate hydrolases"/>
    <property type="match status" value="3"/>
</dbReference>
<dbReference type="InterPro" id="IPR036567">
    <property type="entry name" value="RHF-like"/>
</dbReference>
<feature type="compositionally biased region" description="Basic and acidic residues" evidence="14">
    <location>
        <begin position="959"/>
        <end position="973"/>
    </location>
</feature>
<keyword evidence="7 12" id="KW-0067">ATP-binding</keyword>
<dbReference type="Pfam" id="PF01043">
    <property type="entry name" value="SecA_PP_bind"/>
    <property type="match status" value="1"/>
</dbReference>
<dbReference type="GO" id="GO:0017038">
    <property type="term" value="P:protein import"/>
    <property type="evidence" value="ECO:0007669"/>
    <property type="project" value="InterPro"/>
</dbReference>
<evidence type="ECO:0000259" key="15">
    <source>
        <dbReference type="PROSITE" id="PS51192"/>
    </source>
</evidence>
<dbReference type="PRINTS" id="PR00906">
    <property type="entry name" value="SECA"/>
</dbReference>